<evidence type="ECO:0000256" key="6">
    <source>
        <dbReference type="ARBA" id="ARBA00022982"/>
    </source>
</evidence>
<accession>A0AAP0KR86</accession>
<keyword evidence="4 9" id="KW-0001">2Fe-2S</keyword>
<keyword evidence="3 9" id="KW-0813">Transport</keyword>
<comment type="cofactor">
    <cofactor evidence="9">
        <name>[2Fe-2S] cluster</name>
        <dbReference type="ChEBI" id="CHEBI:190135"/>
    </cofactor>
    <text evidence="9">Binds 1 [2Fe-2S] cluster.</text>
</comment>
<evidence type="ECO:0000256" key="7">
    <source>
        <dbReference type="ARBA" id="ARBA00023004"/>
    </source>
</evidence>
<dbReference type="Gene3D" id="3.10.20.30">
    <property type="match status" value="1"/>
</dbReference>
<dbReference type="CDD" id="cd00207">
    <property type="entry name" value="fer2"/>
    <property type="match status" value="1"/>
</dbReference>
<dbReference type="AlphaFoldDB" id="A0AAP0KR86"/>
<evidence type="ECO:0000256" key="9">
    <source>
        <dbReference type="RuleBase" id="RU364001"/>
    </source>
</evidence>
<dbReference type="GO" id="GO:0051537">
    <property type="term" value="F:2 iron, 2 sulfur cluster binding"/>
    <property type="evidence" value="ECO:0007669"/>
    <property type="project" value="UniProtKB-KW"/>
</dbReference>
<dbReference type="GO" id="GO:0009055">
    <property type="term" value="F:electron transfer activity"/>
    <property type="evidence" value="ECO:0007669"/>
    <property type="project" value="InterPro"/>
</dbReference>
<evidence type="ECO:0000259" key="10">
    <source>
        <dbReference type="PROSITE" id="PS51085"/>
    </source>
</evidence>
<sequence>MSTAKLPSSWTIKSGTQGRAAVATLLKRPFLVRQRSVSKSFGLKASPFRVSAMATYKVKLIGPDGAEKEFEAPDDAYILESAEEAGIDLPYSCRAGSCSTCAGILVSGSVDQSDGSFLDDEQQEKGYVLTCVSYPTSDCVIHTHKEEDLY</sequence>
<protein>
    <recommendedName>
        <fullName evidence="9">Ferredoxin</fullName>
    </recommendedName>
</protein>
<keyword evidence="12" id="KW-1185">Reference proteome</keyword>
<keyword evidence="6 9" id="KW-0249">Electron transport</keyword>
<dbReference type="PANTHER" id="PTHR43112:SF30">
    <property type="entry name" value="FERREDOXIN-3, CHLOROPLASTIC"/>
    <property type="match status" value="1"/>
</dbReference>
<evidence type="ECO:0000313" key="11">
    <source>
        <dbReference type="EMBL" id="KAK9156755.1"/>
    </source>
</evidence>
<dbReference type="PROSITE" id="PS51085">
    <property type="entry name" value="2FE2S_FER_2"/>
    <property type="match status" value="1"/>
</dbReference>
<dbReference type="Pfam" id="PF00111">
    <property type="entry name" value="Fer2"/>
    <property type="match status" value="1"/>
</dbReference>
<comment type="subcellular location">
    <subcellularLocation>
        <location evidence="1 9">Plastid</location>
        <location evidence="1 9">Chloroplast</location>
    </subcellularLocation>
</comment>
<dbReference type="InterPro" id="IPR012675">
    <property type="entry name" value="Beta-grasp_dom_sf"/>
</dbReference>
<dbReference type="InterPro" id="IPR006058">
    <property type="entry name" value="2Fe2S_fd_BS"/>
</dbReference>
<evidence type="ECO:0000256" key="4">
    <source>
        <dbReference type="ARBA" id="ARBA00022714"/>
    </source>
</evidence>
<gene>
    <name evidence="11" type="ORF">Scep_003329</name>
</gene>
<dbReference type="PROSITE" id="PS00197">
    <property type="entry name" value="2FE2S_FER_1"/>
    <property type="match status" value="1"/>
</dbReference>
<keyword evidence="5 9" id="KW-0479">Metal-binding</keyword>
<dbReference type="FunFam" id="3.10.20.30:FF:000014">
    <property type="entry name" value="Ferredoxin"/>
    <property type="match status" value="1"/>
</dbReference>
<evidence type="ECO:0000256" key="2">
    <source>
        <dbReference type="ARBA" id="ARBA00007874"/>
    </source>
</evidence>
<dbReference type="GO" id="GO:0022900">
    <property type="term" value="P:electron transport chain"/>
    <property type="evidence" value="ECO:0007669"/>
    <property type="project" value="InterPro"/>
</dbReference>
<evidence type="ECO:0000256" key="8">
    <source>
        <dbReference type="ARBA" id="ARBA00023014"/>
    </source>
</evidence>
<evidence type="ECO:0000256" key="3">
    <source>
        <dbReference type="ARBA" id="ARBA00022448"/>
    </source>
</evidence>
<evidence type="ECO:0000256" key="1">
    <source>
        <dbReference type="ARBA" id="ARBA00004229"/>
    </source>
</evidence>
<name>A0AAP0KR86_9MAGN</name>
<keyword evidence="9" id="KW-0150">Chloroplast</keyword>
<dbReference type="SUPFAM" id="SSF54292">
    <property type="entry name" value="2Fe-2S ferredoxin-like"/>
    <property type="match status" value="1"/>
</dbReference>
<dbReference type="Proteomes" id="UP001419268">
    <property type="component" value="Unassembled WGS sequence"/>
</dbReference>
<feature type="domain" description="2Fe-2S ferredoxin-type" evidence="10">
    <location>
        <begin position="56"/>
        <end position="147"/>
    </location>
</feature>
<comment type="caution">
    <text evidence="11">The sequence shown here is derived from an EMBL/GenBank/DDBJ whole genome shotgun (WGS) entry which is preliminary data.</text>
</comment>
<dbReference type="PANTHER" id="PTHR43112">
    <property type="entry name" value="FERREDOXIN"/>
    <property type="match status" value="1"/>
</dbReference>
<comment type="similarity">
    <text evidence="2 9">Belongs to the 2Fe2S plant-type ferredoxin family.</text>
</comment>
<keyword evidence="7 9" id="KW-0408">Iron</keyword>
<dbReference type="InterPro" id="IPR010241">
    <property type="entry name" value="Fd_pln"/>
</dbReference>
<evidence type="ECO:0000256" key="5">
    <source>
        <dbReference type="ARBA" id="ARBA00022723"/>
    </source>
</evidence>
<keyword evidence="8 9" id="KW-0411">Iron-sulfur</keyword>
<evidence type="ECO:0000313" key="12">
    <source>
        <dbReference type="Proteomes" id="UP001419268"/>
    </source>
</evidence>
<proteinExistence type="inferred from homology"/>
<dbReference type="InterPro" id="IPR036010">
    <property type="entry name" value="2Fe-2S_ferredoxin-like_sf"/>
</dbReference>
<keyword evidence="9" id="KW-0934">Plastid</keyword>
<organism evidence="11 12">
    <name type="scientific">Stephania cephalantha</name>
    <dbReference type="NCBI Taxonomy" id="152367"/>
    <lineage>
        <taxon>Eukaryota</taxon>
        <taxon>Viridiplantae</taxon>
        <taxon>Streptophyta</taxon>
        <taxon>Embryophyta</taxon>
        <taxon>Tracheophyta</taxon>
        <taxon>Spermatophyta</taxon>
        <taxon>Magnoliopsida</taxon>
        <taxon>Ranunculales</taxon>
        <taxon>Menispermaceae</taxon>
        <taxon>Menispermoideae</taxon>
        <taxon>Cissampelideae</taxon>
        <taxon>Stephania</taxon>
    </lineage>
</organism>
<comment type="function">
    <text evidence="9">Ferredoxins are iron-sulfur proteins that transfer electrons in a wide variety of metabolic reactions.</text>
</comment>
<reference evidence="11 12" key="1">
    <citation type="submission" date="2024-01" db="EMBL/GenBank/DDBJ databases">
        <title>Genome assemblies of Stephania.</title>
        <authorList>
            <person name="Yang L."/>
        </authorList>
    </citation>
    <scope>NUCLEOTIDE SEQUENCE [LARGE SCALE GENOMIC DNA]</scope>
    <source>
        <strain evidence="11">JXDWG</strain>
        <tissue evidence="11">Leaf</tissue>
    </source>
</reference>
<dbReference type="EMBL" id="JBBNAG010000002">
    <property type="protein sequence ID" value="KAK9156755.1"/>
    <property type="molecule type" value="Genomic_DNA"/>
</dbReference>
<dbReference type="InterPro" id="IPR001041">
    <property type="entry name" value="2Fe-2S_ferredoxin-type"/>
</dbReference>
<dbReference type="NCBIfam" id="TIGR02008">
    <property type="entry name" value="fdx_plant"/>
    <property type="match status" value="1"/>
</dbReference>
<dbReference type="GO" id="GO:0009507">
    <property type="term" value="C:chloroplast"/>
    <property type="evidence" value="ECO:0007669"/>
    <property type="project" value="UniProtKB-SubCell"/>
</dbReference>
<dbReference type="GO" id="GO:0046872">
    <property type="term" value="F:metal ion binding"/>
    <property type="evidence" value="ECO:0007669"/>
    <property type="project" value="UniProtKB-KW"/>
</dbReference>